<evidence type="ECO:0000313" key="2">
    <source>
        <dbReference type="Proteomes" id="UP000186469"/>
    </source>
</evidence>
<dbReference type="OrthoDB" id="5453322at2"/>
<gene>
    <name evidence="1" type="ORF">SAMN02745728_01351</name>
</gene>
<protein>
    <submittedName>
        <fullName evidence="1">Uncharacterized protein</fullName>
    </submittedName>
</protein>
<name>A0A1M7SXE7_9BACT</name>
<evidence type="ECO:0000313" key="1">
    <source>
        <dbReference type="EMBL" id="SHN63185.1"/>
    </source>
</evidence>
<dbReference type="AlphaFoldDB" id="A0A1M7SXE7"/>
<reference evidence="1 2" key="1">
    <citation type="submission" date="2016-12" db="EMBL/GenBank/DDBJ databases">
        <authorList>
            <person name="Song W.-J."/>
            <person name="Kurnit D.M."/>
        </authorList>
    </citation>
    <scope>NUCLEOTIDE SEQUENCE [LARGE SCALE GENOMIC DNA]</scope>
    <source>
        <strain evidence="1 2">DSM 11393</strain>
    </source>
</reference>
<organism evidence="1 2">
    <name type="scientific">Desulfovibrio litoralis DSM 11393</name>
    <dbReference type="NCBI Taxonomy" id="1121455"/>
    <lineage>
        <taxon>Bacteria</taxon>
        <taxon>Pseudomonadati</taxon>
        <taxon>Thermodesulfobacteriota</taxon>
        <taxon>Desulfovibrionia</taxon>
        <taxon>Desulfovibrionales</taxon>
        <taxon>Desulfovibrionaceae</taxon>
        <taxon>Desulfovibrio</taxon>
    </lineage>
</organism>
<dbReference type="RefSeq" id="WP_072697037.1">
    <property type="nucleotide sequence ID" value="NZ_FRDI01000005.1"/>
</dbReference>
<accession>A0A1M7SXE7</accession>
<dbReference type="EMBL" id="FRDI01000005">
    <property type="protein sequence ID" value="SHN63185.1"/>
    <property type="molecule type" value="Genomic_DNA"/>
</dbReference>
<dbReference type="STRING" id="1121455.SAMN02745728_01351"/>
<dbReference type="Proteomes" id="UP000186469">
    <property type="component" value="Unassembled WGS sequence"/>
</dbReference>
<sequence length="186" mass="21151">MTQKDEKLDEKLEVTPYFDMELVMQLTQETRIDGELMDSLLEYWEKWLPHLNAHHLSSGKLSYLVVWLNKEVEDDVDNAWEESPSQAFSINALAQAMCTAAIHSLVPEVQEAGCAPAPKPTDALQDLLEKYEINYLDENGGLARRYSTVTFYPFKGGCEICWLQKDCPKANGEDKLNTVTLPGYQM</sequence>
<proteinExistence type="predicted"/>
<keyword evidence="2" id="KW-1185">Reference proteome</keyword>